<accession>A0A420FI10</accession>
<dbReference type="PRINTS" id="PR00032">
    <property type="entry name" value="HTHARAC"/>
</dbReference>
<organism evidence="5 6">
    <name type="scientific">Sphingobacterium siyangense</name>
    <dbReference type="NCBI Taxonomy" id="459529"/>
    <lineage>
        <taxon>Bacteria</taxon>
        <taxon>Pseudomonadati</taxon>
        <taxon>Bacteroidota</taxon>
        <taxon>Sphingobacteriia</taxon>
        <taxon>Sphingobacteriales</taxon>
        <taxon>Sphingobacteriaceae</taxon>
        <taxon>Sphingobacterium</taxon>
    </lineage>
</organism>
<evidence type="ECO:0000259" key="4">
    <source>
        <dbReference type="PROSITE" id="PS01124"/>
    </source>
</evidence>
<dbReference type="InterPro" id="IPR018060">
    <property type="entry name" value="HTH_AraC"/>
</dbReference>
<dbReference type="InterPro" id="IPR020449">
    <property type="entry name" value="Tscrpt_reg_AraC-type_HTH"/>
</dbReference>
<evidence type="ECO:0000313" key="5">
    <source>
        <dbReference type="EMBL" id="RKF32564.1"/>
    </source>
</evidence>
<dbReference type="EMBL" id="MCAQ01000027">
    <property type="protein sequence ID" value="RKF32564.1"/>
    <property type="molecule type" value="Genomic_DNA"/>
</dbReference>
<evidence type="ECO:0000256" key="3">
    <source>
        <dbReference type="ARBA" id="ARBA00023163"/>
    </source>
</evidence>
<keyword evidence="6" id="KW-1185">Reference proteome</keyword>
<dbReference type="Pfam" id="PF12833">
    <property type="entry name" value="HTH_18"/>
    <property type="match status" value="1"/>
</dbReference>
<dbReference type="PANTHER" id="PTHR43280">
    <property type="entry name" value="ARAC-FAMILY TRANSCRIPTIONAL REGULATOR"/>
    <property type="match status" value="1"/>
</dbReference>
<protein>
    <submittedName>
        <fullName evidence="5">AraC family transcriptional regulator</fullName>
    </submittedName>
</protein>
<proteinExistence type="predicted"/>
<evidence type="ECO:0000256" key="2">
    <source>
        <dbReference type="ARBA" id="ARBA00023125"/>
    </source>
</evidence>
<dbReference type="AlphaFoldDB" id="A0A420FI10"/>
<evidence type="ECO:0000256" key="1">
    <source>
        <dbReference type="ARBA" id="ARBA00023015"/>
    </source>
</evidence>
<gene>
    <name evidence="5" type="ORF">BCY89_15460</name>
</gene>
<dbReference type="InterPro" id="IPR009057">
    <property type="entry name" value="Homeodomain-like_sf"/>
</dbReference>
<dbReference type="SMART" id="SM00342">
    <property type="entry name" value="HTH_ARAC"/>
    <property type="match status" value="1"/>
</dbReference>
<dbReference type="RefSeq" id="WP_120335827.1">
    <property type="nucleotide sequence ID" value="NZ_MCAQ01000027.1"/>
</dbReference>
<feature type="domain" description="HTH araC/xylS-type" evidence="4">
    <location>
        <begin position="187"/>
        <end position="285"/>
    </location>
</feature>
<dbReference type="GO" id="GO:0003700">
    <property type="term" value="F:DNA-binding transcription factor activity"/>
    <property type="evidence" value="ECO:0007669"/>
    <property type="project" value="InterPro"/>
</dbReference>
<dbReference type="PANTHER" id="PTHR43280:SF32">
    <property type="entry name" value="TRANSCRIPTIONAL REGULATORY PROTEIN"/>
    <property type="match status" value="1"/>
</dbReference>
<sequence>MDKRNSKIWAPVISLDGFRKEQTAGRDELLFNELHGERLIDKPHKHDFFIINLFDKASGVHTIDSIDHIIKDHQVHVLFPGQMHKWHVYAGTIGYQLMIERSFFEHFAPFFRFSFTNYQNHPVIDLTADAFAQLHYEFESVKQELKRENSLIPLITARAGVIAAIVSREAESAFTEFKVYQSVPRLAKFNMLIDEFFREQKLVAFYAEKLHISPNYLNILCKKHLKISATQLIHQRISIEAKRLLQSTERSIKEIAFELGFADQAYFSNFFKQQTGASPSDFRENIHVEKTPSPLKAT</sequence>
<dbReference type="SUPFAM" id="SSF46689">
    <property type="entry name" value="Homeodomain-like"/>
    <property type="match status" value="1"/>
</dbReference>
<dbReference type="PROSITE" id="PS01124">
    <property type="entry name" value="HTH_ARAC_FAMILY_2"/>
    <property type="match status" value="1"/>
</dbReference>
<keyword evidence="3" id="KW-0804">Transcription</keyword>
<dbReference type="Proteomes" id="UP000286402">
    <property type="component" value="Unassembled WGS sequence"/>
</dbReference>
<name>A0A420FI10_9SPHI</name>
<dbReference type="GO" id="GO:0043565">
    <property type="term" value="F:sequence-specific DNA binding"/>
    <property type="evidence" value="ECO:0007669"/>
    <property type="project" value="InterPro"/>
</dbReference>
<dbReference type="Gene3D" id="1.10.10.60">
    <property type="entry name" value="Homeodomain-like"/>
    <property type="match status" value="1"/>
</dbReference>
<keyword evidence="2" id="KW-0238">DNA-binding</keyword>
<comment type="caution">
    <text evidence="5">The sequence shown here is derived from an EMBL/GenBank/DDBJ whole genome shotgun (WGS) entry which is preliminary data.</text>
</comment>
<keyword evidence="1" id="KW-0805">Transcription regulation</keyword>
<dbReference type="InterPro" id="IPR037923">
    <property type="entry name" value="HTH-like"/>
</dbReference>
<evidence type="ECO:0000313" key="6">
    <source>
        <dbReference type="Proteomes" id="UP000286402"/>
    </source>
</evidence>
<dbReference type="SUPFAM" id="SSF51215">
    <property type="entry name" value="Regulatory protein AraC"/>
    <property type="match status" value="1"/>
</dbReference>
<reference evidence="5 6" key="1">
    <citation type="submission" date="2016-07" db="EMBL/GenBank/DDBJ databases">
        <title>Genome analysis of Sphingobacterium siyangense T12B17.</title>
        <authorList>
            <person name="Xu D."/>
            <person name="Su Y."/>
            <person name="Zheng S."/>
        </authorList>
    </citation>
    <scope>NUCLEOTIDE SEQUENCE [LARGE SCALE GENOMIC DNA]</scope>
    <source>
        <strain evidence="5 6">T12B17</strain>
    </source>
</reference>